<dbReference type="GO" id="GO:0016020">
    <property type="term" value="C:membrane"/>
    <property type="evidence" value="ECO:0007669"/>
    <property type="project" value="TreeGrafter"/>
</dbReference>
<dbReference type="Pfam" id="PF00621">
    <property type="entry name" value="RhoGEF"/>
    <property type="match status" value="1"/>
</dbReference>
<dbReference type="InterPro" id="IPR000198">
    <property type="entry name" value="RhoGAP_dom"/>
</dbReference>
<dbReference type="PANTHER" id="PTHR23182">
    <property type="entry name" value="BREAKPOINT CLUSTER REGION PROTEIN BCR"/>
    <property type="match status" value="1"/>
</dbReference>
<reference evidence="7 8" key="1">
    <citation type="submission" date="2015-12" db="EMBL/GenBank/DDBJ databases">
        <title>The genome of Folsomia candida.</title>
        <authorList>
            <person name="Faddeeva A."/>
            <person name="Derks M.F."/>
            <person name="Anvar Y."/>
            <person name="Smit S."/>
            <person name="Van Straalen N."/>
            <person name="Roelofs D."/>
        </authorList>
    </citation>
    <scope>NUCLEOTIDE SEQUENCE [LARGE SCALE GENOMIC DNA]</scope>
    <source>
        <strain evidence="7 8">VU population</strain>
        <tissue evidence="7">Whole body</tissue>
    </source>
</reference>
<dbReference type="OrthoDB" id="2155291at2759"/>
<feature type="compositionally biased region" description="Low complexity" evidence="3">
    <location>
        <begin position="377"/>
        <end position="387"/>
    </location>
</feature>
<gene>
    <name evidence="7" type="ORF">Fcan01_19553</name>
</gene>
<dbReference type="GO" id="GO:0005085">
    <property type="term" value="F:guanyl-nucleotide exchange factor activity"/>
    <property type="evidence" value="ECO:0007669"/>
    <property type="project" value="InterPro"/>
</dbReference>
<feature type="domain" description="PH" evidence="4">
    <location>
        <begin position="902"/>
        <end position="1055"/>
    </location>
</feature>
<evidence type="ECO:0000313" key="8">
    <source>
        <dbReference type="Proteomes" id="UP000198287"/>
    </source>
</evidence>
<dbReference type="SUPFAM" id="SSF49562">
    <property type="entry name" value="C2 domain (Calcium/lipid-binding domain, CaLB)"/>
    <property type="match status" value="1"/>
</dbReference>
<feature type="region of interest" description="Disordered" evidence="3">
    <location>
        <begin position="533"/>
        <end position="612"/>
    </location>
</feature>
<dbReference type="Gene3D" id="1.10.555.10">
    <property type="entry name" value="Rho GTPase activation protein"/>
    <property type="match status" value="1"/>
</dbReference>
<feature type="compositionally biased region" description="Low complexity" evidence="3">
    <location>
        <begin position="580"/>
        <end position="601"/>
    </location>
</feature>
<evidence type="ECO:0000256" key="1">
    <source>
        <dbReference type="ARBA" id="ARBA00022468"/>
    </source>
</evidence>
<keyword evidence="2" id="KW-0175">Coiled coil</keyword>
<dbReference type="InterPro" id="IPR035892">
    <property type="entry name" value="C2_domain_sf"/>
</dbReference>
<dbReference type="SMART" id="SM00325">
    <property type="entry name" value="RhoGEF"/>
    <property type="match status" value="1"/>
</dbReference>
<dbReference type="CDD" id="cd00160">
    <property type="entry name" value="RhoGEF"/>
    <property type="match status" value="1"/>
</dbReference>
<dbReference type="SMART" id="SM00324">
    <property type="entry name" value="RhoGAP"/>
    <property type="match status" value="1"/>
</dbReference>
<keyword evidence="8" id="KW-1185">Reference proteome</keyword>
<dbReference type="GO" id="GO:0005096">
    <property type="term" value="F:GTPase activator activity"/>
    <property type="evidence" value="ECO:0007669"/>
    <property type="project" value="UniProtKB-KW"/>
</dbReference>
<comment type="caution">
    <text evidence="7">The sequence shown here is derived from an EMBL/GenBank/DDBJ whole genome shotgun (WGS) entry which is preliminary data.</text>
</comment>
<dbReference type="STRING" id="158441.A0A226DKH6"/>
<dbReference type="InterPro" id="IPR035899">
    <property type="entry name" value="DBL_dom_sf"/>
</dbReference>
<dbReference type="Gene3D" id="2.30.29.30">
    <property type="entry name" value="Pleckstrin-homology domain (PH domain)/Phosphotyrosine-binding domain (PTB)"/>
    <property type="match status" value="1"/>
</dbReference>
<dbReference type="SMART" id="SM00233">
    <property type="entry name" value="PH"/>
    <property type="match status" value="1"/>
</dbReference>
<dbReference type="InterPro" id="IPR008936">
    <property type="entry name" value="Rho_GTPase_activation_prot"/>
</dbReference>
<dbReference type="SUPFAM" id="SSF48065">
    <property type="entry name" value="DBL homology domain (DH-domain)"/>
    <property type="match status" value="1"/>
</dbReference>
<dbReference type="Proteomes" id="UP000198287">
    <property type="component" value="Unassembled WGS sequence"/>
</dbReference>
<dbReference type="Pfam" id="PF19057">
    <property type="entry name" value="PH_19"/>
    <property type="match status" value="1"/>
</dbReference>
<dbReference type="Gene3D" id="1.20.900.10">
    <property type="entry name" value="Dbl homology (DH) domain"/>
    <property type="match status" value="1"/>
</dbReference>
<feature type="domain" description="Rho-GAP" evidence="6">
    <location>
        <begin position="1239"/>
        <end position="1427"/>
    </location>
</feature>
<dbReference type="InterPro" id="IPR011993">
    <property type="entry name" value="PH-like_dom_sf"/>
</dbReference>
<evidence type="ECO:0000256" key="3">
    <source>
        <dbReference type="SAM" id="MobiDB-lite"/>
    </source>
</evidence>
<evidence type="ECO:0000259" key="6">
    <source>
        <dbReference type="PROSITE" id="PS50238"/>
    </source>
</evidence>
<feature type="coiled-coil region" evidence="2">
    <location>
        <begin position="26"/>
        <end position="67"/>
    </location>
</feature>
<dbReference type="GO" id="GO:0007165">
    <property type="term" value="P:signal transduction"/>
    <property type="evidence" value="ECO:0007669"/>
    <property type="project" value="InterPro"/>
</dbReference>
<dbReference type="InterPro" id="IPR000219">
    <property type="entry name" value="DH_dom"/>
</dbReference>
<accession>A0A226DKH6</accession>
<organism evidence="7 8">
    <name type="scientific">Folsomia candida</name>
    <name type="common">Springtail</name>
    <dbReference type="NCBI Taxonomy" id="158441"/>
    <lineage>
        <taxon>Eukaryota</taxon>
        <taxon>Metazoa</taxon>
        <taxon>Ecdysozoa</taxon>
        <taxon>Arthropoda</taxon>
        <taxon>Hexapoda</taxon>
        <taxon>Collembola</taxon>
        <taxon>Entomobryomorpha</taxon>
        <taxon>Isotomoidea</taxon>
        <taxon>Isotomidae</taxon>
        <taxon>Proisotominae</taxon>
        <taxon>Folsomia</taxon>
    </lineage>
</organism>
<feature type="region of interest" description="Disordered" evidence="3">
    <location>
        <begin position="68"/>
        <end position="269"/>
    </location>
</feature>
<feature type="region of interest" description="Disordered" evidence="3">
    <location>
        <begin position="482"/>
        <end position="503"/>
    </location>
</feature>
<feature type="domain" description="DH" evidence="5">
    <location>
        <begin position="703"/>
        <end position="890"/>
    </location>
</feature>
<feature type="region of interest" description="Disordered" evidence="3">
    <location>
        <begin position="297"/>
        <end position="454"/>
    </location>
</feature>
<dbReference type="EMBL" id="LNIX01000017">
    <property type="protein sequence ID" value="OXA45733.1"/>
    <property type="molecule type" value="Genomic_DNA"/>
</dbReference>
<feature type="compositionally biased region" description="Low complexity" evidence="3">
    <location>
        <begin position="491"/>
        <end position="503"/>
    </location>
</feature>
<dbReference type="InterPro" id="IPR001849">
    <property type="entry name" value="PH_domain"/>
</dbReference>
<evidence type="ECO:0000313" key="7">
    <source>
        <dbReference type="EMBL" id="OXA45733.1"/>
    </source>
</evidence>
<evidence type="ECO:0000256" key="2">
    <source>
        <dbReference type="SAM" id="Coils"/>
    </source>
</evidence>
<feature type="compositionally biased region" description="Low complexity" evidence="3">
    <location>
        <begin position="166"/>
        <end position="187"/>
    </location>
</feature>
<keyword evidence="1" id="KW-0343">GTPase activation</keyword>
<dbReference type="PROSITE" id="PS50010">
    <property type="entry name" value="DH_2"/>
    <property type="match status" value="1"/>
</dbReference>
<dbReference type="SUPFAM" id="SSF48350">
    <property type="entry name" value="GTPase activation domain, GAP"/>
    <property type="match status" value="1"/>
</dbReference>
<feature type="compositionally biased region" description="Basic and acidic residues" evidence="3">
    <location>
        <begin position="127"/>
        <end position="140"/>
    </location>
</feature>
<dbReference type="InterPro" id="IPR037769">
    <property type="entry name" value="Abr/Bcr"/>
</dbReference>
<feature type="compositionally biased region" description="Low complexity" evidence="3">
    <location>
        <begin position="303"/>
        <end position="329"/>
    </location>
</feature>
<dbReference type="SUPFAM" id="SSF50729">
    <property type="entry name" value="PH domain-like"/>
    <property type="match status" value="1"/>
</dbReference>
<evidence type="ECO:0000259" key="5">
    <source>
        <dbReference type="PROSITE" id="PS50010"/>
    </source>
</evidence>
<feature type="compositionally biased region" description="Basic and acidic residues" evidence="3">
    <location>
        <begin position="438"/>
        <end position="448"/>
    </location>
</feature>
<evidence type="ECO:0000259" key="4">
    <source>
        <dbReference type="PROSITE" id="PS50003"/>
    </source>
</evidence>
<dbReference type="PROSITE" id="PS50003">
    <property type="entry name" value="PH_DOMAIN"/>
    <property type="match status" value="1"/>
</dbReference>
<name>A0A226DKH6_FOLCA</name>
<proteinExistence type="predicted"/>
<dbReference type="PANTHER" id="PTHR23182:SF1">
    <property type="entry name" value="RHO GTPASE ACTIVATING PROTEIN AT 1A, ISOFORM E"/>
    <property type="match status" value="1"/>
</dbReference>
<dbReference type="PROSITE" id="PS50238">
    <property type="entry name" value="RHOGAP"/>
    <property type="match status" value="1"/>
</dbReference>
<feature type="compositionally biased region" description="Basic and acidic residues" evidence="3">
    <location>
        <begin position="533"/>
        <end position="550"/>
    </location>
</feature>
<feature type="compositionally biased region" description="Polar residues" evidence="3">
    <location>
        <begin position="87"/>
        <end position="103"/>
    </location>
</feature>
<protein>
    <submittedName>
        <fullName evidence="7">Breakpoint cluster region protein</fullName>
    </submittedName>
</protein>
<sequence length="1450" mass="161130">MSAMQEVKKTWGDKFGGELPASSFWVEDVLANLETHKARMEMLKQSLREEEEYVRFLENLLEEITAKTAHGNGEEATGSEKGAAGNDCTSPKSNNITEVIQDTLQRRYQDKTGGGDNSKTKPFLLKSSDERKRSLSKEDGTSSDSTRTGGKASLKKADGQSGKTGSSSLSSSSSSSNATSSAAANSSPDPNNEEHFVTVIEVSGADKKSGGNKDTTAAEECNGSSRRPVPPIPPPKNIKRGSVSSDLPTPPANRLPFTSFGHGVDTANKPHEMMESQLRFVEDKDCLEWLGERNVVFDSKINKQSSSSRRGQQVGGKSSEGSSLSSTSSNTVPQPPPTNGAEENVFLKPAVKKKFEGSKLPLPPKGSNMLPRRKNVPSSLDLTPSPSSERKNGARSKISDMIGKLEGNNMLRGEMGSELTPRRSFRLSSQQKPVKHRPTIESETHLDDYMDPLDAQGLISEDIYDLPPSSPASTKSLEVVATKPQNQRNAEQPQKQKQQHPQQLELEPMYDTVAPDDDNEQNDDDYVVLLDEECKSGTEGARRGDNDSGAKQRKRPVGKDAGGVVKGDSATIRSQTSVVSGHSIATTSSGTTSETEGYMESPVPNDFLNRERTPSTNYVNLDYFLCKTGKNEGYVSESEPDSETESILHRAMAYENASEMNLKTNGNSLGCDEASSNGMEDALTKANAEAPTMRVADQVKLRSFQSRISTIAASETQYVEVLNLLLQYMKAMKGTFSTSKPVLSTDDFNIIFYKIPELHSMHQKFLVSLQDESSVSKWEVGKHFEKLAKEVDIYGSFLQNYSRAVDTVKKCSQSNAAFAETTRDIRSRTCNINAGVTLETLLHSPVSRVQKNLEIVTDLLKLLPESHPDVLSLENAQKLFQSFLTEFKMIQPEQLSEKSARTLVKNSFMVELHEGTRKLRHLFLFNDVLVCAKYKATGKQEKFTYELKWHMPITDCMVVENSEQRDTASINLVALRSRASNVRDQIKRQCSRDDKKQKAEKNRKKLAGLESQLVLASPNLIFKVKAAIGKSTGTFFLSSEYDRSQWIETIETLKRQSTILPATAPLSSNELQQWITRHRKDLKTNMYMGSYLLRSGRDENMLVGDFYILIGQLSGIKRPADLFICLEVDSYGHYFRKAKTKMICGSSQPSWNEDFVIELEGALNLRVLLYEEHPTQGQLTRGATTVELNRSWIQGSLTKAIEKTISMQDYTLSVSTRFTPSEMTIRRVPTSKAGALFGAKITQVCKREKRQVPFIITSCVKEVERRGINEQGIYRVSGSVSDGVRLKKAFESNCYEAEQLLKEVDVNSVASLLKTYLRELPEALFTDDLYPKFFDAFSLGDDEIKSSELMQIFDQLPPLNQHIIMYLLDHMTRINQHEKHNKMSINNLATVFGPTLLRPGGKSSGNASMDQLAAGTANCIAQTGILYFFLWKRASNQEQSHQMPPSYLAM</sequence>
<dbReference type="Pfam" id="PF00620">
    <property type="entry name" value="RhoGAP"/>
    <property type="match status" value="1"/>
</dbReference>